<organism evidence="1 2">
    <name type="scientific">Meishania litoralis</name>
    <dbReference type="NCBI Taxonomy" id="3434685"/>
    <lineage>
        <taxon>Bacteria</taxon>
        <taxon>Pseudomonadati</taxon>
        <taxon>Bacteroidota</taxon>
        <taxon>Flavobacteriia</taxon>
        <taxon>Flavobacteriales</taxon>
        <taxon>Flavobacteriaceae</taxon>
        <taxon>Meishania</taxon>
    </lineage>
</organism>
<protein>
    <submittedName>
        <fullName evidence="1">Tyrosine--tRNA ligase</fullName>
        <ecNumber evidence="1">6.1.1.1</ecNumber>
    </submittedName>
</protein>
<evidence type="ECO:0000313" key="1">
    <source>
        <dbReference type="EMBL" id="MFH6603415.1"/>
    </source>
</evidence>
<dbReference type="EMBL" id="JBHFPV010000001">
    <property type="protein sequence ID" value="MFH6603415.1"/>
    <property type="molecule type" value="Genomic_DNA"/>
</dbReference>
<keyword evidence="2" id="KW-1185">Reference proteome</keyword>
<keyword evidence="1" id="KW-0436">Ligase</keyword>
<accession>A0ACC7LK44</accession>
<dbReference type="Proteomes" id="UP001595191">
    <property type="component" value="Unassembled WGS sequence"/>
</dbReference>
<name>A0ACC7LK44_9FLAO</name>
<reference evidence="1" key="1">
    <citation type="submission" date="2024-09" db="EMBL/GenBank/DDBJ databases">
        <authorList>
            <person name="Liu J."/>
        </authorList>
    </citation>
    <scope>NUCLEOTIDE SEQUENCE</scope>
    <source>
        <strain evidence="1">NBU2967</strain>
    </source>
</reference>
<gene>
    <name evidence="1" type="primary">tyrS</name>
    <name evidence="1" type="ORF">ACEZ3G_08000</name>
</gene>
<proteinExistence type="predicted"/>
<sequence>MALNFVEELRWRGMLHDVMPGTEEHLMNEMQSAYVGIDPTADSLHIGHLVGVMMLRHFQLAGHKPYALVGGATGMIGDPSGKSSERNLLDETTLKHNQEALKDQLSRFLDFESDMDNAAVLVNNYDWMKDFSFLDFIRDVGKHITVNYMMAKDSVKKRLTSDAKEGMSFTEFTYQLVQGYDFLHLYQNYGCTLQMGGSDQWGNITTGTELIRRIGGGKGYAMTCPLITKADGTKFGKTEGGNIWLDAKRTSPYRFYQYWLNTSDEDAAKYIKIFTFLSKQEIENLIEEHREAPHMRALQKRLAVEITVMVHSQEDLDNALMASDILFGKSTSNDLKKLDEKTFLDVFEGVPQAEISKTDFQNGIDMIAALSAKTGFLASNGEARRELKQNSISVNKEKVKEDYTITDADLINDKYILLQRGKKNYFVLLVN</sequence>
<dbReference type="EC" id="6.1.1.1" evidence="1"/>
<evidence type="ECO:0000313" key="2">
    <source>
        <dbReference type="Proteomes" id="UP001595191"/>
    </source>
</evidence>
<comment type="caution">
    <text evidence="1">The sequence shown here is derived from an EMBL/GenBank/DDBJ whole genome shotgun (WGS) entry which is preliminary data.</text>
</comment>